<accession>A0A848H451</accession>
<comment type="caution">
    <text evidence="2">The sequence shown here is derived from an EMBL/GenBank/DDBJ whole genome shotgun (WGS) entry which is preliminary data.</text>
</comment>
<dbReference type="Gene3D" id="3.30.1330.40">
    <property type="entry name" value="RutC-like"/>
    <property type="match status" value="1"/>
</dbReference>
<protein>
    <submittedName>
        <fullName evidence="2">RidA family protein</fullName>
    </submittedName>
</protein>
<dbReference type="AlphaFoldDB" id="A0A848H451"/>
<dbReference type="GO" id="GO:0005829">
    <property type="term" value="C:cytosol"/>
    <property type="evidence" value="ECO:0007669"/>
    <property type="project" value="TreeGrafter"/>
</dbReference>
<dbReference type="PANTHER" id="PTHR11803">
    <property type="entry name" value="2-IMINOBUTANOATE/2-IMINOPROPANOATE DEAMINASE RIDA"/>
    <property type="match status" value="1"/>
</dbReference>
<gene>
    <name evidence="2" type="ORF">HHL11_12220</name>
</gene>
<name>A0A848H451_9BURK</name>
<dbReference type="InterPro" id="IPR006175">
    <property type="entry name" value="YjgF/YER057c/UK114"/>
</dbReference>
<dbReference type="EMBL" id="JABBFX010000001">
    <property type="protein sequence ID" value="NML44522.1"/>
    <property type="molecule type" value="Genomic_DNA"/>
</dbReference>
<evidence type="ECO:0000313" key="2">
    <source>
        <dbReference type="EMBL" id="NML44522.1"/>
    </source>
</evidence>
<dbReference type="SUPFAM" id="SSF55298">
    <property type="entry name" value="YjgF-like"/>
    <property type="match status" value="1"/>
</dbReference>
<keyword evidence="3" id="KW-1185">Reference proteome</keyword>
<dbReference type="InterPro" id="IPR035959">
    <property type="entry name" value="RutC-like_sf"/>
</dbReference>
<dbReference type="Pfam" id="PF01042">
    <property type="entry name" value="Ribonuc_L-PSP"/>
    <property type="match status" value="1"/>
</dbReference>
<comment type="similarity">
    <text evidence="1">Belongs to the RutC family.</text>
</comment>
<organism evidence="2 3">
    <name type="scientific">Ramlibacter agri</name>
    <dbReference type="NCBI Taxonomy" id="2728837"/>
    <lineage>
        <taxon>Bacteria</taxon>
        <taxon>Pseudomonadati</taxon>
        <taxon>Pseudomonadota</taxon>
        <taxon>Betaproteobacteria</taxon>
        <taxon>Burkholderiales</taxon>
        <taxon>Comamonadaceae</taxon>
        <taxon>Ramlibacter</taxon>
    </lineage>
</organism>
<dbReference type="CDD" id="cd00448">
    <property type="entry name" value="YjgF_YER057c_UK114_family"/>
    <property type="match status" value="1"/>
</dbReference>
<proteinExistence type="inferred from homology"/>
<sequence length="162" mass="17909">MAQTQTPATGQPLARYASWRRAGDLVLMSGVIAVDPASGVVLDRFDQVPESVRKELGQTGELSVDIFQAPALVQSWVVLDRIRQLAEEAGGGMEDVIKLVQYFTDLRDYPLYNRVRRMFYPDTPPASTVVEVSGMLPSRQVRIEVEATAYIPLGDNVASARR</sequence>
<evidence type="ECO:0000313" key="3">
    <source>
        <dbReference type="Proteomes" id="UP000541185"/>
    </source>
</evidence>
<dbReference type="GO" id="GO:0019239">
    <property type="term" value="F:deaminase activity"/>
    <property type="evidence" value="ECO:0007669"/>
    <property type="project" value="TreeGrafter"/>
</dbReference>
<dbReference type="RefSeq" id="WP_169418644.1">
    <property type="nucleotide sequence ID" value="NZ_JABBFX010000001.1"/>
</dbReference>
<evidence type="ECO:0000256" key="1">
    <source>
        <dbReference type="ARBA" id="ARBA00010552"/>
    </source>
</evidence>
<dbReference type="PANTHER" id="PTHR11803:SF58">
    <property type="entry name" value="PROTEIN HMF1-RELATED"/>
    <property type="match status" value="1"/>
</dbReference>
<dbReference type="Proteomes" id="UP000541185">
    <property type="component" value="Unassembled WGS sequence"/>
</dbReference>
<reference evidence="2 3" key="1">
    <citation type="submission" date="2020-04" db="EMBL/GenBank/DDBJ databases">
        <title>Ramlibacter sp. G-1-2-2 isolated from soil.</title>
        <authorList>
            <person name="Dahal R.H."/>
        </authorList>
    </citation>
    <scope>NUCLEOTIDE SEQUENCE [LARGE SCALE GENOMIC DNA]</scope>
    <source>
        <strain evidence="2 3">G-1-2-2</strain>
    </source>
</reference>